<evidence type="ECO:0000313" key="2">
    <source>
        <dbReference type="Proteomes" id="UP000322545"/>
    </source>
</evidence>
<dbReference type="Proteomes" id="UP000322545">
    <property type="component" value="Unassembled WGS sequence"/>
</dbReference>
<gene>
    <name evidence="1" type="ORF">SAMN05443432_11050</name>
</gene>
<reference evidence="1 2" key="1">
    <citation type="submission" date="2016-11" db="EMBL/GenBank/DDBJ databases">
        <authorList>
            <person name="Varghese N."/>
            <person name="Submissions S."/>
        </authorList>
    </citation>
    <scope>NUCLEOTIDE SEQUENCE [LARGE SCALE GENOMIC DNA]</scope>
    <source>
        <strain evidence="1 2">DSM 28249</strain>
    </source>
</reference>
<proteinExistence type="predicted"/>
<name>A0A1M7KBQ3_9RHOB</name>
<dbReference type="AlphaFoldDB" id="A0A1M7KBQ3"/>
<evidence type="ECO:0000313" key="1">
    <source>
        <dbReference type="EMBL" id="SHM62277.1"/>
    </source>
</evidence>
<sequence length="46" mass="5365">MQSYAGFGLKRSAFNLRHQLKAERVQRWNGALHFAKSVSQVFRETL</sequence>
<organism evidence="1 2">
    <name type="scientific">Roseovarius litoreus</name>
    <dbReference type="NCBI Taxonomy" id="1155722"/>
    <lineage>
        <taxon>Bacteria</taxon>
        <taxon>Pseudomonadati</taxon>
        <taxon>Pseudomonadota</taxon>
        <taxon>Alphaproteobacteria</taxon>
        <taxon>Rhodobacterales</taxon>
        <taxon>Roseobacteraceae</taxon>
        <taxon>Roseovarius</taxon>
    </lineage>
</organism>
<dbReference type="EMBL" id="FRCB01000010">
    <property type="protein sequence ID" value="SHM62277.1"/>
    <property type="molecule type" value="Genomic_DNA"/>
</dbReference>
<protein>
    <submittedName>
        <fullName evidence="1">Uncharacterized protein</fullName>
    </submittedName>
</protein>
<accession>A0A1M7KBQ3</accession>
<keyword evidence="2" id="KW-1185">Reference proteome</keyword>